<proteinExistence type="predicted"/>
<dbReference type="EMBL" id="JPFK01000003">
    <property type="protein sequence ID" value="KFB01726.1"/>
    <property type="molecule type" value="Genomic_DNA"/>
</dbReference>
<dbReference type="Pfam" id="PF14391">
    <property type="entry name" value="DUF4421"/>
    <property type="match status" value="1"/>
</dbReference>
<organism evidence="1 2">
    <name type="scientific">Mangrovimonas yunxiaonensis</name>
    <dbReference type="NCBI Taxonomy" id="1197477"/>
    <lineage>
        <taxon>Bacteria</taxon>
        <taxon>Pseudomonadati</taxon>
        <taxon>Bacteroidota</taxon>
        <taxon>Flavobacteriia</taxon>
        <taxon>Flavobacteriales</taxon>
        <taxon>Flavobacteriaceae</taxon>
        <taxon>Mangrovimonas</taxon>
    </lineage>
</organism>
<gene>
    <name evidence="1" type="ORF">IA57_02300</name>
</gene>
<sequence>MRAQTEKKAPLSFFEIVDSLFIDHDLRNYSARVFSNYKVKRFRLVNDHFKMQYVPKNRYGLGVGIANSKILIDVAFNIKSGQQEVTKRFDAQGSLVLKNQHYFNGYLQLYKGFNTKNNYGDPSLFRRDIKSKTIGFNYLYTFSEIEFSYSLLKAGLSKTNKNVYITGGIGTFAVFDYFSADGSVLPENGLLYFNEKANIKRYNGRAVGLLTGLLSAFILPKNLIATCNIMPGIAVINENVILQEGNYRPSKPMLYKLDVSLALSYNVERYYINLMYDTGIYSTQLGGDNKYLFNLSMAKLAFGYKLKI</sequence>
<dbReference type="AlphaFoldDB" id="A0A084TLZ0"/>
<reference evidence="1 2" key="1">
    <citation type="journal article" date="2014" name="Genome Announc.">
        <title>Draft Genome Sequence of the Algicidal Bacterium Mangrovimonas yunxiaonensis Strain LY01.</title>
        <authorList>
            <person name="Li Y."/>
            <person name="Zhu H."/>
            <person name="Li C."/>
            <person name="Zhang H."/>
            <person name="Chen Z."/>
            <person name="Zheng W."/>
            <person name="Xu H."/>
            <person name="Zheng T."/>
        </authorList>
    </citation>
    <scope>NUCLEOTIDE SEQUENCE [LARGE SCALE GENOMIC DNA]</scope>
    <source>
        <strain evidence="1 2">LY01</strain>
    </source>
</reference>
<evidence type="ECO:0000313" key="1">
    <source>
        <dbReference type="EMBL" id="KFB01726.1"/>
    </source>
</evidence>
<accession>A0A084TLZ0</accession>
<protein>
    <recommendedName>
        <fullName evidence="3">DUF4421 domain-containing protein</fullName>
    </recommendedName>
</protein>
<reference evidence="2" key="2">
    <citation type="submission" date="2014-07" db="EMBL/GenBank/DDBJ databases">
        <title>Genome sequence of Mangrovimonas yunxiaonensis.</title>
        <authorList>
            <person name="Li Y."/>
            <person name="Zheng T."/>
        </authorList>
    </citation>
    <scope>NUCLEOTIDE SEQUENCE [LARGE SCALE GENOMIC DNA]</scope>
    <source>
        <strain evidence="2">LY01</strain>
    </source>
</reference>
<keyword evidence="2" id="KW-1185">Reference proteome</keyword>
<dbReference type="eggNOG" id="ENOG502ZA97">
    <property type="taxonomic scope" value="Bacteria"/>
</dbReference>
<dbReference type="STRING" id="1197477.IA57_02300"/>
<evidence type="ECO:0000313" key="2">
    <source>
        <dbReference type="Proteomes" id="UP000028521"/>
    </source>
</evidence>
<comment type="caution">
    <text evidence="1">The sequence shown here is derived from an EMBL/GenBank/DDBJ whole genome shotgun (WGS) entry which is preliminary data.</text>
</comment>
<dbReference type="Proteomes" id="UP000028521">
    <property type="component" value="Unassembled WGS sequence"/>
</dbReference>
<evidence type="ECO:0008006" key="3">
    <source>
        <dbReference type="Google" id="ProtNLM"/>
    </source>
</evidence>
<name>A0A084TLZ0_9FLAO</name>
<dbReference type="InterPro" id="IPR025535">
    <property type="entry name" value="DUF4421"/>
</dbReference>